<evidence type="ECO:0000256" key="2">
    <source>
        <dbReference type="ARBA" id="ARBA00022723"/>
    </source>
</evidence>
<protein>
    <submittedName>
        <fullName evidence="8">Peptidase, M48 family</fullName>
    </submittedName>
</protein>
<keyword evidence="3 6" id="KW-0378">Hydrolase</keyword>
<dbReference type="RefSeq" id="WP_044049972.1">
    <property type="nucleotide sequence ID" value="NZ_CP003984.1"/>
</dbReference>
<proteinExistence type="inferred from homology"/>
<keyword evidence="4 6" id="KW-0862">Zinc</keyword>
<dbReference type="GO" id="GO:0046872">
    <property type="term" value="F:metal ion binding"/>
    <property type="evidence" value="ECO:0007669"/>
    <property type="project" value="UniProtKB-KW"/>
</dbReference>
<comment type="cofactor">
    <cofactor evidence="6">
        <name>Zn(2+)</name>
        <dbReference type="ChEBI" id="CHEBI:29105"/>
    </cofactor>
    <text evidence="6">Binds 1 zinc ion per subunit.</text>
</comment>
<dbReference type="GO" id="GO:0016020">
    <property type="term" value="C:membrane"/>
    <property type="evidence" value="ECO:0007669"/>
    <property type="project" value="TreeGrafter"/>
</dbReference>
<evidence type="ECO:0000256" key="4">
    <source>
        <dbReference type="ARBA" id="ARBA00022833"/>
    </source>
</evidence>
<dbReference type="PANTHER" id="PTHR22726">
    <property type="entry name" value="METALLOENDOPEPTIDASE OMA1"/>
    <property type="match status" value="1"/>
</dbReference>
<dbReference type="CDD" id="cd07332">
    <property type="entry name" value="M48C_Oma1_like"/>
    <property type="match status" value="1"/>
</dbReference>
<evidence type="ECO:0000256" key="6">
    <source>
        <dbReference type="RuleBase" id="RU003983"/>
    </source>
</evidence>
<name>A0AAN0RJF2_9RHOB</name>
<gene>
    <name evidence="8" type="ORF">RCA23_c16920</name>
</gene>
<dbReference type="EMBL" id="CP003984">
    <property type="protein sequence ID" value="AII87227.1"/>
    <property type="molecule type" value="Genomic_DNA"/>
</dbReference>
<dbReference type="GeneID" id="93366845"/>
<sequence>MSVLIPIGLAVVVGLFTYLMSASQTKRTLAAQSNPLRNPALEAHFAKLAHALDLKRLHVNVYEIDPINGLAAPDGQIYITRGFLKKFLSGEVTAAEISSVIAHELGHVALGHTKRRMIDFSGQNAVRTALAVTLNRFIPFVGPWIANMAVNMIAAGMSRKDEFEADAYATALMIKAGLGAAPQKSLFAKLDQLTGNGGATPAWFLSHPKTKDRIKAIEANEKRWTGTAS</sequence>
<dbReference type="GO" id="GO:0051603">
    <property type="term" value="P:proteolysis involved in protein catabolic process"/>
    <property type="evidence" value="ECO:0007669"/>
    <property type="project" value="TreeGrafter"/>
</dbReference>
<dbReference type="Proteomes" id="UP000028680">
    <property type="component" value="Chromosome"/>
</dbReference>
<feature type="domain" description="Peptidase M48" evidence="7">
    <location>
        <begin position="35"/>
        <end position="219"/>
    </location>
</feature>
<dbReference type="GO" id="GO:0004222">
    <property type="term" value="F:metalloendopeptidase activity"/>
    <property type="evidence" value="ECO:0007669"/>
    <property type="project" value="InterPro"/>
</dbReference>
<dbReference type="Gene3D" id="3.30.2010.10">
    <property type="entry name" value="Metalloproteases ('zincins'), catalytic domain"/>
    <property type="match status" value="1"/>
</dbReference>
<dbReference type="Pfam" id="PF01435">
    <property type="entry name" value="Peptidase_M48"/>
    <property type="match status" value="1"/>
</dbReference>
<comment type="similarity">
    <text evidence="6">Belongs to the peptidase M48 family.</text>
</comment>
<dbReference type="InterPro" id="IPR051156">
    <property type="entry name" value="Mito/Outer_Membr_Metalloprot"/>
</dbReference>
<keyword evidence="5 6" id="KW-0482">Metalloprotease</keyword>
<evidence type="ECO:0000256" key="1">
    <source>
        <dbReference type="ARBA" id="ARBA00022670"/>
    </source>
</evidence>
<accession>A0AAN0RJF2</accession>
<keyword evidence="2" id="KW-0479">Metal-binding</keyword>
<reference evidence="8 9" key="1">
    <citation type="journal article" date="2014" name="ISME J.">
        <title>Adaptation of an abundant Roseobacter RCA organism to pelagic systems revealed by genomic and transcriptomic analyses.</title>
        <authorList>
            <person name="Voget S."/>
            <person name="Wemheuer B."/>
            <person name="Brinkhoff T."/>
            <person name="Vollmers J."/>
            <person name="Dietrich S."/>
            <person name="Giebel H.A."/>
            <person name="Beardsley C."/>
            <person name="Sardemann C."/>
            <person name="Bakenhus I."/>
            <person name="Billerbeck S."/>
            <person name="Daniel R."/>
            <person name="Simon M."/>
        </authorList>
    </citation>
    <scope>NUCLEOTIDE SEQUENCE [LARGE SCALE GENOMIC DNA]</scope>
    <source>
        <strain evidence="8 9">RCA23</strain>
    </source>
</reference>
<keyword evidence="1 6" id="KW-0645">Protease</keyword>
<organism evidence="8 9">
    <name type="scientific">Planktomarina temperata RCA23</name>
    <dbReference type="NCBI Taxonomy" id="666509"/>
    <lineage>
        <taxon>Bacteria</taxon>
        <taxon>Pseudomonadati</taxon>
        <taxon>Pseudomonadota</taxon>
        <taxon>Alphaproteobacteria</taxon>
        <taxon>Rhodobacterales</taxon>
        <taxon>Paracoccaceae</taxon>
        <taxon>Planktomarina</taxon>
    </lineage>
</organism>
<evidence type="ECO:0000259" key="7">
    <source>
        <dbReference type="Pfam" id="PF01435"/>
    </source>
</evidence>
<evidence type="ECO:0000313" key="8">
    <source>
        <dbReference type="EMBL" id="AII87227.1"/>
    </source>
</evidence>
<evidence type="ECO:0000256" key="3">
    <source>
        <dbReference type="ARBA" id="ARBA00022801"/>
    </source>
</evidence>
<dbReference type="InterPro" id="IPR001915">
    <property type="entry name" value="Peptidase_M48"/>
</dbReference>
<dbReference type="AlphaFoldDB" id="A0AAN0RJF2"/>
<evidence type="ECO:0000256" key="5">
    <source>
        <dbReference type="ARBA" id="ARBA00023049"/>
    </source>
</evidence>
<dbReference type="PANTHER" id="PTHR22726:SF8">
    <property type="entry name" value="METALLOPROTEASE YCAL"/>
    <property type="match status" value="1"/>
</dbReference>
<dbReference type="KEGG" id="ptp:RCA23_c16920"/>
<evidence type="ECO:0000313" key="9">
    <source>
        <dbReference type="Proteomes" id="UP000028680"/>
    </source>
</evidence>
<keyword evidence="9" id="KW-1185">Reference proteome</keyword>